<dbReference type="EMBL" id="JANYMP010000007">
    <property type="protein sequence ID" value="MCS7478570.1"/>
    <property type="molecule type" value="Genomic_DNA"/>
</dbReference>
<evidence type="ECO:0000313" key="1">
    <source>
        <dbReference type="EMBL" id="MCS7478570.1"/>
    </source>
</evidence>
<organism evidence="1 2">
    <name type="scientific">Umezawaea endophytica</name>
    <dbReference type="NCBI Taxonomy" id="1654476"/>
    <lineage>
        <taxon>Bacteria</taxon>
        <taxon>Bacillati</taxon>
        <taxon>Actinomycetota</taxon>
        <taxon>Actinomycetes</taxon>
        <taxon>Pseudonocardiales</taxon>
        <taxon>Pseudonocardiaceae</taxon>
        <taxon>Umezawaea</taxon>
    </lineage>
</organism>
<sequence>MDYVKGNGTKYTFGAYADATTGKVVVETDAPSEVVASVVGVDRGVVDVRKQGVADNFSRRDDVPSFWGGAGITLSAPSARCSSGYTVQDSVGTRFQVTAGHCFTNGQTAVTELGGRVVGTISGNGLPSQDMELISGQSYGSFIYIGGVDSGTGAHVASAGDPVVGFANYCHSGRTTGENCGHTATSVTATVCTSSGCKSPVIAFTGGVLPQGGDSGSPFYVNSVSAPDKHIRGHVIAIGGGTAYAELWSRVSARFGVSIAT</sequence>
<dbReference type="Gene3D" id="2.40.10.10">
    <property type="entry name" value="Trypsin-like serine proteases"/>
    <property type="match status" value="2"/>
</dbReference>
<name>A0A9X2VL06_9PSEU</name>
<evidence type="ECO:0000313" key="2">
    <source>
        <dbReference type="Proteomes" id="UP001141259"/>
    </source>
</evidence>
<dbReference type="InterPro" id="IPR009003">
    <property type="entry name" value="Peptidase_S1_PA"/>
</dbReference>
<reference evidence="1" key="1">
    <citation type="submission" date="2022-08" db="EMBL/GenBank/DDBJ databases">
        <authorList>
            <person name="Tistechok S."/>
            <person name="Samborskyy M."/>
            <person name="Roman I."/>
        </authorList>
    </citation>
    <scope>NUCLEOTIDE SEQUENCE</scope>
    <source>
        <strain evidence="1">DSM 103496</strain>
    </source>
</reference>
<dbReference type="AlphaFoldDB" id="A0A9X2VL06"/>
<keyword evidence="2" id="KW-1185">Reference proteome</keyword>
<proteinExistence type="predicted"/>
<dbReference type="SUPFAM" id="SSF50494">
    <property type="entry name" value="Trypsin-like serine proteases"/>
    <property type="match status" value="1"/>
</dbReference>
<protein>
    <submittedName>
        <fullName evidence="1">S1 family peptidase</fullName>
    </submittedName>
</protein>
<dbReference type="RefSeq" id="WP_259624076.1">
    <property type="nucleotide sequence ID" value="NZ_JANYMP010000007.1"/>
</dbReference>
<dbReference type="InterPro" id="IPR043504">
    <property type="entry name" value="Peptidase_S1_PA_chymotrypsin"/>
</dbReference>
<gene>
    <name evidence="1" type="ORF">NZH93_17045</name>
</gene>
<dbReference type="Proteomes" id="UP001141259">
    <property type="component" value="Unassembled WGS sequence"/>
</dbReference>
<accession>A0A9X2VL06</accession>
<comment type="caution">
    <text evidence="1">The sequence shown here is derived from an EMBL/GenBank/DDBJ whole genome shotgun (WGS) entry which is preliminary data.</text>
</comment>